<dbReference type="Proteomes" id="UP000287651">
    <property type="component" value="Unassembled WGS sequence"/>
</dbReference>
<sequence>MKSYSEIRDKRRYCRFHREYDHDTEECHDLQYQIKDLIRREHLRRYVRDQSSLPDCRPPRDSSPRPKGPVEKQIDVIFRGPASGGDSSSTCKAYARSEVGKRPVHDEDLDITFKSGGEEYPCHDNTLVISICMANAYVKRVMIDTRSLTDILYFDAFQILGLTDKDLVTLTSTLTGFTGDFISPVGATTIPVTFGEPRSKTLMVPFMVVKLPSAYNTIIRRPTLNRLKAVVSTYQRLLKFPTRAGVGEVRSDPRESRQCVERESGLMSPDTRTHR</sequence>
<proteinExistence type="predicted"/>
<name>A0A426YQR9_ENSVE</name>
<accession>A0A426YQR9</accession>
<dbReference type="EMBL" id="AMZH03010793">
    <property type="protein sequence ID" value="RRT54068.1"/>
    <property type="molecule type" value="Genomic_DNA"/>
</dbReference>
<protein>
    <recommendedName>
        <fullName evidence="4">Reverse transcriptase domain-containing protein</fullName>
    </recommendedName>
</protein>
<feature type="compositionally biased region" description="Basic and acidic residues" evidence="1">
    <location>
        <begin position="249"/>
        <end position="264"/>
    </location>
</feature>
<evidence type="ECO:0000313" key="2">
    <source>
        <dbReference type="EMBL" id="RRT54068.1"/>
    </source>
</evidence>
<reference evidence="2 3" key="1">
    <citation type="journal article" date="2014" name="Agronomy (Basel)">
        <title>A Draft Genome Sequence for Ensete ventricosum, the Drought-Tolerant Tree Against Hunger.</title>
        <authorList>
            <person name="Harrison J."/>
            <person name="Moore K.A."/>
            <person name="Paszkiewicz K."/>
            <person name="Jones T."/>
            <person name="Grant M."/>
            <person name="Ambacheew D."/>
            <person name="Muzemil S."/>
            <person name="Studholme D.J."/>
        </authorList>
    </citation>
    <scope>NUCLEOTIDE SEQUENCE [LARGE SCALE GENOMIC DNA]</scope>
</reference>
<organism evidence="2 3">
    <name type="scientific">Ensete ventricosum</name>
    <name type="common">Abyssinian banana</name>
    <name type="synonym">Musa ensete</name>
    <dbReference type="NCBI Taxonomy" id="4639"/>
    <lineage>
        <taxon>Eukaryota</taxon>
        <taxon>Viridiplantae</taxon>
        <taxon>Streptophyta</taxon>
        <taxon>Embryophyta</taxon>
        <taxon>Tracheophyta</taxon>
        <taxon>Spermatophyta</taxon>
        <taxon>Magnoliopsida</taxon>
        <taxon>Liliopsida</taxon>
        <taxon>Zingiberales</taxon>
        <taxon>Musaceae</taxon>
        <taxon>Ensete</taxon>
    </lineage>
</organism>
<feature type="region of interest" description="Disordered" evidence="1">
    <location>
        <begin position="49"/>
        <end position="72"/>
    </location>
</feature>
<feature type="compositionally biased region" description="Basic and acidic residues" evidence="1">
    <location>
        <begin position="57"/>
        <end position="72"/>
    </location>
</feature>
<gene>
    <name evidence="2" type="ORF">B296_00034217</name>
</gene>
<feature type="region of interest" description="Disordered" evidence="1">
    <location>
        <begin position="248"/>
        <end position="275"/>
    </location>
</feature>
<evidence type="ECO:0000313" key="3">
    <source>
        <dbReference type="Proteomes" id="UP000287651"/>
    </source>
</evidence>
<evidence type="ECO:0000256" key="1">
    <source>
        <dbReference type="SAM" id="MobiDB-lite"/>
    </source>
</evidence>
<dbReference type="PANTHER" id="PTHR33240">
    <property type="entry name" value="OS08G0508500 PROTEIN"/>
    <property type="match status" value="1"/>
</dbReference>
<dbReference type="AlphaFoldDB" id="A0A426YQR9"/>
<evidence type="ECO:0008006" key="4">
    <source>
        <dbReference type="Google" id="ProtNLM"/>
    </source>
</evidence>
<dbReference type="PANTHER" id="PTHR33240:SF8">
    <property type="entry name" value="OS03G0439900 PROTEIN"/>
    <property type="match status" value="1"/>
</dbReference>
<comment type="caution">
    <text evidence="2">The sequence shown here is derived from an EMBL/GenBank/DDBJ whole genome shotgun (WGS) entry which is preliminary data.</text>
</comment>